<proteinExistence type="predicted"/>
<dbReference type="Gramene" id="OMERI08G08460.1">
    <property type="protein sequence ID" value="OMERI08G08460.1"/>
    <property type="gene ID" value="OMERI08G08460"/>
</dbReference>
<dbReference type="AlphaFoldDB" id="A0A0E0EK11"/>
<dbReference type="EnsemblPlants" id="OMERI08G08460.1">
    <property type="protein sequence ID" value="OMERI08G08460.1"/>
    <property type="gene ID" value="OMERI08G08460"/>
</dbReference>
<dbReference type="HOGENOM" id="CLU_2871501_0_0_1"/>
<reference evidence="1" key="1">
    <citation type="submission" date="2015-04" db="UniProtKB">
        <authorList>
            <consortium name="EnsemblPlants"/>
        </authorList>
    </citation>
    <scope>IDENTIFICATION</scope>
</reference>
<organism evidence="1">
    <name type="scientific">Oryza meridionalis</name>
    <dbReference type="NCBI Taxonomy" id="40149"/>
    <lineage>
        <taxon>Eukaryota</taxon>
        <taxon>Viridiplantae</taxon>
        <taxon>Streptophyta</taxon>
        <taxon>Embryophyta</taxon>
        <taxon>Tracheophyta</taxon>
        <taxon>Spermatophyta</taxon>
        <taxon>Magnoliopsida</taxon>
        <taxon>Liliopsida</taxon>
        <taxon>Poales</taxon>
        <taxon>Poaceae</taxon>
        <taxon>BOP clade</taxon>
        <taxon>Oryzoideae</taxon>
        <taxon>Oryzeae</taxon>
        <taxon>Oryzinae</taxon>
        <taxon>Oryza</taxon>
    </lineage>
</organism>
<sequence length="64" mass="6889">MSARGLASSYAGIALASPRGVVGRRRRGRPILDLTKLERLLRHGKAVTELCAGKDSTPMPSSWI</sequence>
<dbReference type="Proteomes" id="UP000008021">
    <property type="component" value="Chromosome 8"/>
</dbReference>
<name>A0A0E0EK11_9ORYZ</name>
<reference evidence="1" key="2">
    <citation type="submission" date="2018-05" db="EMBL/GenBank/DDBJ databases">
        <title>OmerRS3 (Oryza meridionalis Reference Sequence Version 3).</title>
        <authorList>
            <person name="Zhang J."/>
            <person name="Kudrna D."/>
            <person name="Lee S."/>
            <person name="Talag J."/>
            <person name="Welchert J."/>
            <person name="Wing R.A."/>
        </authorList>
    </citation>
    <scope>NUCLEOTIDE SEQUENCE [LARGE SCALE GENOMIC DNA]</scope>
    <source>
        <strain evidence="1">cv. OR44</strain>
    </source>
</reference>
<evidence type="ECO:0000313" key="2">
    <source>
        <dbReference type="Proteomes" id="UP000008021"/>
    </source>
</evidence>
<keyword evidence="2" id="KW-1185">Reference proteome</keyword>
<evidence type="ECO:0000313" key="1">
    <source>
        <dbReference type="EnsemblPlants" id="OMERI08G08460.1"/>
    </source>
</evidence>
<protein>
    <submittedName>
        <fullName evidence="1">Uncharacterized protein</fullName>
    </submittedName>
</protein>
<accession>A0A0E0EK11</accession>